<sequence length="497" mass="52386">MSPEAFPGDLFSSTEQAESTLVKREGLLGLGLDVGLNLGGDKKSESRTSRGTTPTPQPISKTPIATSNLQSPSPTGPPATGAKSEPPGKVSPGTKAPGAPTNGEAPSVITAANGGSPEAPKKAGSSDKIPGEPGDSHPVNTPSNGGTPEKALPDNKNPDALTTSEPPTKTPVVGNNSDPPRKTGSNDQIAIGPSVDAHPTNNPAPVPPSVTPTTSSTSNTTRSGGTNPTPKTSPTPASRPISDPVPQGTPSTTGEVGNSSTRIRGSDIHTPFSQPTKVLPQANSTSVDSSPVPLDTLRPGISKTPKSSHKSSSSQNEFTTTLKIVLPIVGGIGALYILWTVIRKWKFRPSRKFEQRLDGYDVFEPRPPSFVEKSYDRNYPSHSEFYSMNHTENGSSAGHSDYYNDGVQGSGSGHTPIELVYPTMKDGYEYNRYSPQRTFTLPGSSSPRQDPANDYLTQQQAYADLHATLQLPPPVFVSDSHIPSWYEMGVDPQPVKQ</sequence>
<evidence type="ECO:0000256" key="1">
    <source>
        <dbReference type="SAM" id="MobiDB-lite"/>
    </source>
</evidence>
<feature type="transmembrane region" description="Helical" evidence="2">
    <location>
        <begin position="324"/>
        <end position="342"/>
    </location>
</feature>
<name>F4R3X7_MELLP</name>
<feature type="compositionally biased region" description="Polar residues" evidence="1">
    <location>
        <begin position="49"/>
        <end position="73"/>
    </location>
</feature>
<feature type="region of interest" description="Disordered" evidence="1">
    <location>
        <begin position="32"/>
        <end position="317"/>
    </location>
</feature>
<keyword evidence="2" id="KW-1133">Transmembrane helix</keyword>
<dbReference type="KEGG" id="mlr:MELLADRAFT_101196"/>
<feature type="compositionally biased region" description="Polar residues" evidence="1">
    <location>
        <begin position="160"/>
        <end position="188"/>
    </location>
</feature>
<feature type="compositionally biased region" description="Polar residues" evidence="1">
    <location>
        <begin position="248"/>
        <end position="263"/>
    </location>
</feature>
<dbReference type="GeneID" id="18921297"/>
<keyword evidence="2" id="KW-0812">Transmembrane</keyword>
<feature type="compositionally biased region" description="Polar residues" evidence="1">
    <location>
        <begin position="271"/>
        <end position="289"/>
    </location>
</feature>
<gene>
    <name evidence="3" type="ORF">MELLADRAFT_101196</name>
</gene>
<dbReference type="EMBL" id="GL883090">
    <property type="protein sequence ID" value="EGG12699.1"/>
    <property type="molecule type" value="Genomic_DNA"/>
</dbReference>
<organism evidence="4">
    <name type="scientific">Melampsora larici-populina (strain 98AG31 / pathotype 3-4-7)</name>
    <name type="common">Poplar leaf rust fungus</name>
    <dbReference type="NCBI Taxonomy" id="747676"/>
    <lineage>
        <taxon>Eukaryota</taxon>
        <taxon>Fungi</taxon>
        <taxon>Dikarya</taxon>
        <taxon>Basidiomycota</taxon>
        <taxon>Pucciniomycotina</taxon>
        <taxon>Pucciniomycetes</taxon>
        <taxon>Pucciniales</taxon>
        <taxon>Melampsoraceae</taxon>
        <taxon>Melampsora</taxon>
    </lineage>
</organism>
<dbReference type="RefSeq" id="XP_007403637.1">
    <property type="nucleotide sequence ID" value="XM_007403575.1"/>
</dbReference>
<feature type="compositionally biased region" description="Low complexity" evidence="1">
    <location>
        <begin position="211"/>
        <end position="230"/>
    </location>
</feature>
<evidence type="ECO:0000313" key="4">
    <source>
        <dbReference type="Proteomes" id="UP000001072"/>
    </source>
</evidence>
<reference evidence="4" key="1">
    <citation type="journal article" date="2011" name="Proc. Natl. Acad. Sci. U.S.A.">
        <title>Obligate biotrophy features unraveled by the genomic analysis of rust fungi.</title>
        <authorList>
            <person name="Duplessis S."/>
            <person name="Cuomo C.A."/>
            <person name="Lin Y.-C."/>
            <person name="Aerts A."/>
            <person name="Tisserant E."/>
            <person name="Veneault-Fourrey C."/>
            <person name="Joly D.L."/>
            <person name="Hacquard S."/>
            <person name="Amselem J."/>
            <person name="Cantarel B.L."/>
            <person name="Chiu R."/>
            <person name="Coutinho P.M."/>
            <person name="Feau N."/>
            <person name="Field M."/>
            <person name="Frey P."/>
            <person name="Gelhaye E."/>
            <person name="Goldberg J."/>
            <person name="Grabherr M.G."/>
            <person name="Kodira C.D."/>
            <person name="Kohler A."/>
            <person name="Kuees U."/>
            <person name="Lindquist E.A."/>
            <person name="Lucas S.M."/>
            <person name="Mago R."/>
            <person name="Mauceli E."/>
            <person name="Morin E."/>
            <person name="Murat C."/>
            <person name="Pangilinan J.L."/>
            <person name="Park R."/>
            <person name="Pearson M."/>
            <person name="Quesneville H."/>
            <person name="Rouhier N."/>
            <person name="Sakthikumar S."/>
            <person name="Salamov A.A."/>
            <person name="Schmutz J."/>
            <person name="Selles B."/>
            <person name="Shapiro H."/>
            <person name="Tanguay P."/>
            <person name="Tuskan G.A."/>
            <person name="Henrissat B."/>
            <person name="Van de Peer Y."/>
            <person name="Rouze P."/>
            <person name="Ellis J.G."/>
            <person name="Dodds P.N."/>
            <person name="Schein J.E."/>
            <person name="Zhong S."/>
            <person name="Hamelin R.C."/>
            <person name="Grigoriev I.V."/>
            <person name="Szabo L.J."/>
            <person name="Martin F."/>
        </authorList>
    </citation>
    <scope>NUCLEOTIDE SEQUENCE [LARGE SCALE GENOMIC DNA]</scope>
    <source>
        <strain evidence="4">98AG31 / pathotype 3-4-7</strain>
    </source>
</reference>
<dbReference type="eggNOG" id="ENOG502RB50">
    <property type="taxonomic scope" value="Eukaryota"/>
</dbReference>
<protein>
    <submittedName>
        <fullName evidence="3">Uncharacterized protein</fullName>
    </submittedName>
</protein>
<keyword evidence="4" id="KW-1185">Reference proteome</keyword>
<accession>F4R3X7</accession>
<dbReference type="HOGENOM" id="CLU_548697_0_0_1"/>
<dbReference type="AlphaFoldDB" id="F4R3X7"/>
<feature type="compositionally biased region" description="Low complexity" evidence="1">
    <location>
        <begin position="302"/>
        <end position="314"/>
    </location>
</feature>
<keyword evidence="2" id="KW-0472">Membrane</keyword>
<evidence type="ECO:0000256" key="2">
    <source>
        <dbReference type="SAM" id="Phobius"/>
    </source>
</evidence>
<proteinExistence type="predicted"/>
<dbReference type="InParanoid" id="F4R3X7"/>
<dbReference type="VEuPathDB" id="FungiDB:MELLADRAFT_101196"/>
<evidence type="ECO:0000313" key="3">
    <source>
        <dbReference type="EMBL" id="EGG12699.1"/>
    </source>
</evidence>
<dbReference type="Proteomes" id="UP000001072">
    <property type="component" value="Unassembled WGS sequence"/>
</dbReference>
<dbReference type="OrthoDB" id="3261505at2759"/>